<dbReference type="SUPFAM" id="SSF52317">
    <property type="entry name" value="Class I glutamine amidotransferase-like"/>
    <property type="match status" value="1"/>
</dbReference>
<dbReference type="AlphaFoldDB" id="A0A1G1V9B8"/>
<evidence type="ECO:0000259" key="18">
    <source>
        <dbReference type="Pfam" id="PF06418"/>
    </source>
</evidence>
<dbReference type="NCBIfam" id="TIGR00337">
    <property type="entry name" value="PyrG"/>
    <property type="match status" value="1"/>
</dbReference>
<keyword evidence="16" id="KW-1133">Transmembrane helix</keyword>
<evidence type="ECO:0000256" key="16">
    <source>
        <dbReference type="SAM" id="Phobius"/>
    </source>
</evidence>
<dbReference type="Pfam" id="PF00117">
    <property type="entry name" value="GATase"/>
    <property type="match status" value="1"/>
</dbReference>
<evidence type="ECO:0000256" key="12">
    <source>
        <dbReference type="ARBA" id="ARBA00070745"/>
    </source>
</evidence>
<accession>A0A1G1V9B8</accession>
<gene>
    <name evidence="19" type="ORF">A3F61_03290</name>
</gene>
<evidence type="ECO:0000256" key="13">
    <source>
        <dbReference type="ARBA" id="ARBA00075170"/>
    </source>
</evidence>
<dbReference type="FunFam" id="3.40.50.300:FF:000009">
    <property type="entry name" value="CTP synthase"/>
    <property type="match status" value="1"/>
</dbReference>
<dbReference type="CDD" id="cd01746">
    <property type="entry name" value="GATase1_CTP_Synthase"/>
    <property type="match status" value="1"/>
</dbReference>
<feature type="domain" description="CTP synthase N-terminal" evidence="18">
    <location>
        <begin position="9"/>
        <end position="270"/>
    </location>
</feature>
<dbReference type="GO" id="GO:0097268">
    <property type="term" value="C:cytoophidium"/>
    <property type="evidence" value="ECO:0007669"/>
    <property type="project" value="UniProtKB-ARBA"/>
</dbReference>
<evidence type="ECO:0000256" key="9">
    <source>
        <dbReference type="ARBA" id="ARBA00022962"/>
    </source>
</evidence>
<sequence length="548" mass="62247">MQDTKKSLKYIFVSGGVLSGVGKGITTASIALLLKSRGFKVTAVKCDMYLNIDAGTMNPVEHGEVFVTDDKAETDQDLGHYERFLNESLPGRNYITAGQVYWEVLNRERRLEYNGQTVDTYSEIPEEIIRRINIAAKNQEIVIVELGGTVGEYQNIMFFEAIRRLKIKHTSSVLLLHVGYLPLPKNLGELKSKPLQQSIHELNSLGLRPDFVIARAEKYVDNKRREKIAFSASLDLEDVISNPDVETIYEVPLVLEKQNLTNKILEKLKIKSRKKDLVEWEKMVANSKISDKEINIGIVGKYISSDEYSLEDAYVCVNEALKHACFKQGAKLNIKWVDAEKLEQVSNEEELLQGLDGILVPQGWGSRGTEGKIRAVKYARENKIPFLGLCFGMQMAAVEFARNVLGYKKANSEEIDQTAPERIIHIMPGQKAYLAKKQFGGTIRLGTWDCRVKKGSLLREIYKKREISERHRHRYEFNNAYRKAFEKNGIIFSGLSLDKKLVEALELNKNLHPFFVGVQFHPELKSRPLSPHPIFLAFIKAASKNKVV</sequence>
<dbReference type="EMBL" id="MHCA01000027">
    <property type="protein sequence ID" value="OGY12038.1"/>
    <property type="molecule type" value="Genomic_DNA"/>
</dbReference>
<evidence type="ECO:0000313" key="20">
    <source>
        <dbReference type="Proteomes" id="UP000178272"/>
    </source>
</evidence>
<evidence type="ECO:0000256" key="1">
    <source>
        <dbReference type="ARBA" id="ARBA00005171"/>
    </source>
</evidence>
<comment type="similarity">
    <text evidence="2">Belongs to the CTP synthase family.</text>
</comment>
<dbReference type="GO" id="GO:0003883">
    <property type="term" value="F:CTP synthase activity"/>
    <property type="evidence" value="ECO:0007669"/>
    <property type="project" value="UniProtKB-EC"/>
</dbReference>
<protein>
    <recommendedName>
        <fullName evidence="12">CTP synthase</fullName>
        <ecNumber evidence="3">6.3.4.2</ecNumber>
    </recommendedName>
    <alternativeName>
        <fullName evidence="14">Cytidine 5'-triphosphate synthase</fullName>
    </alternativeName>
    <alternativeName>
        <fullName evidence="15">Cytidine triphosphate synthetase</fullName>
    </alternativeName>
    <alternativeName>
        <fullName evidence="13">UTP--ammonia ligase</fullName>
    </alternativeName>
</protein>
<evidence type="ECO:0000256" key="7">
    <source>
        <dbReference type="ARBA" id="ARBA00022840"/>
    </source>
</evidence>
<dbReference type="PANTHER" id="PTHR11550:SF0">
    <property type="entry name" value="CTP SYNTHASE-RELATED"/>
    <property type="match status" value="1"/>
</dbReference>
<evidence type="ECO:0000256" key="5">
    <source>
        <dbReference type="ARBA" id="ARBA00022723"/>
    </source>
</evidence>
<dbReference type="PANTHER" id="PTHR11550">
    <property type="entry name" value="CTP SYNTHASE"/>
    <property type="match status" value="1"/>
</dbReference>
<dbReference type="Gene3D" id="3.40.50.300">
    <property type="entry name" value="P-loop containing nucleotide triphosphate hydrolases"/>
    <property type="match status" value="1"/>
</dbReference>
<feature type="domain" description="Glutamine amidotransferase" evidence="17">
    <location>
        <begin position="311"/>
        <end position="540"/>
    </location>
</feature>
<keyword evidence="8" id="KW-0460">Magnesium</keyword>
<dbReference type="Proteomes" id="UP000178272">
    <property type="component" value="Unassembled WGS sequence"/>
</dbReference>
<dbReference type="STRING" id="1797517.A3F61_03290"/>
<evidence type="ECO:0000256" key="15">
    <source>
        <dbReference type="ARBA" id="ARBA00083191"/>
    </source>
</evidence>
<evidence type="ECO:0000256" key="8">
    <source>
        <dbReference type="ARBA" id="ARBA00022842"/>
    </source>
</evidence>
<evidence type="ECO:0000313" key="19">
    <source>
        <dbReference type="EMBL" id="OGY12038.1"/>
    </source>
</evidence>
<dbReference type="Gene3D" id="3.40.50.880">
    <property type="match status" value="1"/>
</dbReference>
<evidence type="ECO:0000256" key="11">
    <source>
        <dbReference type="ARBA" id="ARBA00047781"/>
    </source>
</evidence>
<keyword evidence="4" id="KW-0436">Ligase</keyword>
<dbReference type="GO" id="GO:0019856">
    <property type="term" value="P:pyrimidine nucleobase biosynthetic process"/>
    <property type="evidence" value="ECO:0007669"/>
    <property type="project" value="TreeGrafter"/>
</dbReference>
<reference evidence="19 20" key="1">
    <citation type="journal article" date="2016" name="Nat. Commun.">
        <title>Thousands of microbial genomes shed light on interconnected biogeochemical processes in an aquifer system.</title>
        <authorList>
            <person name="Anantharaman K."/>
            <person name="Brown C.T."/>
            <person name="Hug L.A."/>
            <person name="Sharon I."/>
            <person name="Castelle C.J."/>
            <person name="Probst A.J."/>
            <person name="Thomas B.C."/>
            <person name="Singh A."/>
            <person name="Wilkins M.J."/>
            <person name="Karaoz U."/>
            <person name="Brodie E.L."/>
            <person name="Williams K.H."/>
            <person name="Hubbard S.S."/>
            <person name="Banfield J.F."/>
        </authorList>
    </citation>
    <scope>NUCLEOTIDE SEQUENCE [LARGE SCALE GENOMIC DNA]</scope>
</reference>
<evidence type="ECO:0000259" key="17">
    <source>
        <dbReference type="Pfam" id="PF00117"/>
    </source>
</evidence>
<evidence type="ECO:0000256" key="4">
    <source>
        <dbReference type="ARBA" id="ARBA00022598"/>
    </source>
</evidence>
<keyword evidence="16" id="KW-0812">Transmembrane</keyword>
<feature type="transmembrane region" description="Helical" evidence="16">
    <location>
        <begin position="12"/>
        <end position="34"/>
    </location>
</feature>
<keyword evidence="5" id="KW-0479">Metal-binding</keyword>
<dbReference type="InterPro" id="IPR029062">
    <property type="entry name" value="Class_I_gatase-like"/>
</dbReference>
<dbReference type="InterPro" id="IPR033828">
    <property type="entry name" value="GATase1_CTP_Synthase"/>
</dbReference>
<dbReference type="InterPro" id="IPR017926">
    <property type="entry name" value="GATASE"/>
</dbReference>
<dbReference type="UniPathway" id="UPA00159">
    <property type="reaction ID" value="UER00277"/>
</dbReference>
<dbReference type="PROSITE" id="PS51273">
    <property type="entry name" value="GATASE_TYPE_1"/>
    <property type="match status" value="1"/>
</dbReference>
<dbReference type="InterPro" id="IPR027417">
    <property type="entry name" value="P-loop_NTPase"/>
</dbReference>
<keyword evidence="7" id="KW-0067">ATP-binding</keyword>
<keyword evidence="9" id="KW-0315">Glutamine amidotransferase</keyword>
<dbReference type="FunFam" id="3.40.50.880:FF:000002">
    <property type="entry name" value="CTP synthase"/>
    <property type="match status" value="1"/>
</dbReference>
<dbReference type="InterPro" id="IPR017456">
    <property type="entry name" value="CTP_synthase_N"/>
</dbReference>
<evidence type="ECO:0000256" key="10">
    <source>
        <dbReference type="ARBA" id="ARBA00022975"/>
    </source>
</evidence>
<evidence type="ECO:0000256" key="14">
    <source>
        <dbReference type="ARBA" id="ARBA00079941"/>
    </source>
</evidence>
<name>A0A1G1V9B8_9BACT</name>
<keyword evidence="16" id="KW-0472">Membrane</keyword>
<dbReference type="NCBIfam" id="NF003792">
    <property type="entry name" value="PRK05380.1"/>
    <property type="match status" value="1"/>
</dbReference>
<dbReference type="InterPro" id="IPR004468">
    <property type="entry name" value="CTP_synthase"/>
</dbReference>
<keyword evidence="10" id="KW-0665">Pyrimidine biosynthesis</keyword>
<dbReference type="GO" id="GO:0044210">
    <property type="term" value="P:'de novo' CTP biosynthetic process"/>
    <property type="evidence" value="ECO:0007669"/>
    <property type="project" value="UniProtKB-UniPathway"/>
</dbReference>
<organism evidence="19 20">
    <name type="scientific">Candidatus Blackburnbacteria bacterium RIFCSPHIGHO2_12_FULL_41_13b</name>
    <dbReference type="NCBI Taxonomy" id="1797517"/>
    <lineage>
        <taxon>Bacteria</taxon>
        <taxon>Candidatus Blackburniibacteriota</taxon>
    </lineage>
</organism>
<dbReference type="Pfam" id="PF06418">
    <property type="entry name" value="CTP_synth_N"/>
    <property type="match status" value="1"/>
</dbReference>
<evidence type="ECO:0000256" key="6">
    <source>
        <dbReference type="ARBA" id="ARBA00022741"/>
    </source>
</evidence>
<comment type="caution">
    <text evidence="19">The sequence shown here is derived from an EMBL/GenBank/DDBJ whole genome shotgun (WGS) entry which is preliminary data.</text>
</comment>
<evidence type="ECO:0000256" key="3">
    <source>
        <dbReference type="ARBA" id="ARBA00012291"/>
    </source>
</evidence>
<keyword evidence="6" id="KW-0547">Nucleotide-binding</keyword>
<comment type="catalytic activity">
    <reaction evidence="11">
        <text>UTP + L-glutamine + ATP + H2O = CTP + L-glutamate + ADP + phosphate + 2 H(+)</text>
        <dbReference type="Rhea" id="RHEA:26426"/>
        <dbReference type="ChEBI" id="CHEBI:15377"/>
        <dbReference type="ChEBI" id="CHEBI:15378"/>
        <dbReference type="ChEBI" id="CHEBI:29985"/>
        <dbReference type="ChEBI" id="CHEBI:30616"/>
        <dbReference type="ChEBI" id="CHEBI:37563"/>
        <dbReference type="ChEBI" id="CHEBI:43474"/>
        <dbReference type="ChEBI" id="CHEBI:46398"/>
        <dbReference type="ChEBI" id="CHEBI:58359"/>
        <dbReference type="ChEBI" id="CHEBI:456216"/>
        <dbReference type="EC" id="6.3.4.2"/>
    </reaction>
</comment>
<dbReference type="EC" id="6.3.4.2" evidence="3"/>
<dbReference type="SUPFAM" id="SSF52540">
    <property type="entry name" value="P-loop containing nucleoside triphosphate hydrolases"/>
    <property type="match status" value="1"/>
</dbReference>
<dbReference type="GO" id="GO:0046872">
    <property type="term" value="F:metal ion binding"/>
    <property type="evidence" value="ECO:0007669"/>
    <property type="project" value="UniProtKB-KW"/>
</dbReference>
<dbReference type="GO" id="GO:0005524">
    <property type="term" value="F:ATP binding"/>
    <property type="evidence" value="ECO:0007669"/>
    <property type="project" value="UniProtKB-KW"/>
</dbReference>
<comment type="pathway">
    <text evidence="1">Pyrimidine metabolism; CTP biosynthesis via de novo pathway; CTP from UDP: step 2/2.</text>
</comment>
<proteinExistence type="inferred from homology"/>
<evidence type="ECO:0000256" key="2">
    <source>
        <dbReference type="ARBA" id="ARBA00007533"/>
    </source>
</evidence>
<dbReference type="GO" id="GO:0042802">
    <property type="term" value="F:identical protein binding"/>
    <property type="evidence" value="ECO:0007669"/>
    <property type="project" value="TreeGrafter"/>
</dbReference>